<evidence type="ECO:0000256" key="11">
    <source>
        <dbReference type="PIRSR" id="PIRSR604361-3"/>
    </source>
</evidence>
<dbReference type="InterPro" id="IPR024160">
    <property type="entry name" value="BIN3_SAM-bd_dom"/>
</dbReference>
<dbReference type="AlphaFoldDB" id="A0A4U5QJ83"/>
<protein>
    <recommendedName>
        <fullName evidence="4 13">Lactoylglutathione lyase</fullName>
        <ecNumber evidence="4 13">4.4.1.5</ecNumber>
    </recommendedName>
    <alternativeName>
        <fullName evidence="8 13">Glyoxalase I</fullName>
    </alternativeName>
</protein>
<dbReference type="GO" id="GO:0019243">
    <property type="term" value="P:methylglyoxal catabolic process to D-lactate via S-lactoyl-glutathione"/>
    <property type="evidence" value="ECO:0007669"/>
    <property type="project" value="UniProtKB-ARBA"/>
</dbReference>
<evidence type="ECO:0000256" key="4">
    <source>
        <dbReference type="ARBA" id="ARBA00012081"/>
    </source>
</evidence>
<comment type="similarity">
    <text evidence="3 13">Belongs to the glyoxalase I family.</text>
</comment>
<dbReference type="Pfam" id="PF00903">
    <property type="entry name" value="Glyoxalase"/>
    <property type="match status" value="2"/>
</dbReference>
<comment type="catalytic activity">
    <reaction evidence="9 13">
        <text>(R)-S-lactoylglutathione = methylglyoxal + glutathione</text>
        <dbReference type="Rhea" id="RHEA:19069"/>
        <dbReference type="ChEBI" id="CHEBI:17158"/>
        <dbReference type="ChEBI" id="CHEBI:57474"/>
        <dbReference type="ChEBI" id="CHEBI:57925"/>
        <dbReference type="EC" id="4.4.1.5"/>
    </reaction>
</comment>
<keyword evidence="5 11" id="KW-0479">Metal-binding</keyword>
<dbReference type="InterPro" id="IPR018146">
    <property type="entry name" value="Glyoxalase_1_CS"/>
</dbReference>
<dbReference type="PANTHER" id="PTHR46036:SF5">
    <property type="entry name" value="LACTOYLGLUTATHIONE LYASE"/>
    <property type="match status" value="1"/>
</dbReference>
<keyword evidence="6" id="KW-0677">Repeat</keyword>
<dbReference type="SUPFAM" id="SSF54593">
    <property type="entry name" value="Glyoxalase/Bleomycin resistance protein/Dihydroxybiphenyl dioxygenase"/>
    <property type="match status" value="2"/>
</dbReference>
<feature type="domain" description="VOC" evidence="16">
    <location>
        <begin position="91"/>
        <end position="215"/>
    </location>
</feature>
<evidence type="ECO:0000256" key="13">
    <source>
        <dbReference type="RuleBase" id="RU361179"/>
    </source>
</evidence>
<dbReference type="GO" id="GO:0005737">
    <property type="term" value="C:cytoplasm"/>
    <property type="evidence" value="ECO:0007669"/>
    <property type="project" value="TreeGrafter"/>
</dbReference>
<dbReference type="STRING" id="43335.A0A4U5QJ83"/>
<evidence type="ECO:0000256" key="3">
    <source>
        <dbReference type="ARBA" id="ARBA00010363"/>
    </source>
</evidence>
<evidence type="ECO:0000256" key="8">
    <source>
        <dbReference type="ARBA" id="ARBA00030537"/>
    </source>
</evidence>
<keyword evidence="7 13" id="KW-0456">Lyase</keyword>
<dbReference type="NCBIfam" id="TIGR00068">
    <property type="entry name" value="glyox_I"/>
    <property type="match status" value="1"/>
</dbReference>
<organism evidence="17">
    <name type="scientific">Populus alba</name>
    <name type="common">White poplar</name>
    <dbReference type="NCBI Taxonomy" id="43335"/>
    <lineage>
        <taxon>Eukaryota</taxon>
        <taxon>Viridiplantae</taxon>
        <taxon>Streptophyta</taxon>
        <taxon>Embryophyta</taxon>
        <taxon>Tracheophyta</taxon>
        <taxon>Spermatophyta</taxon>
        <taxon>Magnoliopsida</taxon>
        <taxon>eudicotyledons</taxon>
        <taxon>Gunneridae</taxon>
        <taxon>Pentapetalae</taxon>
        <taxon>rosids</taxon>
        <taxon>fabids</taxon>
        <taxon>Malpighiales</taxon>
        <taxon>Salicaceae</taxon>
        <taxon>Saliceae</taxon>
        <taxon>Populus</taxon>
    </lineage>
</organism>
<evidence type="ECO:0000256" key="2">
    <source>
        <dbReference type="ARBA" id="ARBA00005008"/>
    </source>
</evidence>
<feature type="region of interest" description="Disordered" evidence="14">
    <location>
        <begin position="371"/>
        <end position="434"/>
    </location>
</feature>
<feature type="domain" description="Bin3-type SAM" evidence="15">
    <location>
        <begin position="462"/>
        <end position="699"/>
    </location>
</feature>
<dbReference type="InterPro" id="IPR004360">
    <property type="entry name" value="Glyas_Fos-R_dOase_dom"/>
</dbReference>
<dbReference type="FunFam" id="3.10.180.10:FF:000004">
    <property type="entry name" value="Lactoylglutathione lyase"/>
    <property type="match status" value="2"/>
</dbReference>
<feature type="compositionally biased region" description="Basic and acidic residues" evidence="14">
    <location>
        <begin position="371"/>
        <end position="396"/>
    </location>
</feature>
<dbReference type="CDD" id="cd16358">
    <property type="entry name" value="GlxI_Ni"/>
    <property type="match status" value="2"/>
</dbReference>
<dbReference type="PANTHER" id="PTHR46036">
    <property type="entry name" value="LACTOYLGLUTATHIONE LYASE"/>
    <property type="match status" value="1"/>
</dbReference>
<dbReference type="Gene3D" id="3.40.50.150">
    <property type="entry name" value="Vaccinia Virus protein VP39"/>
    <property type="match status" value="1"/>
</dbReference>
<evidence type="ECO:0000256" key="14">
    <source>
        <dbReference type="SAM" id="MobiDB-lite"/>
    </source>
</evidence>
<evidence type="ECO:0000256" key="9">
    <source>
        <dbReference type="ARBA" id="ARBA00048273"/>
    </source>
</evidence>
<comment type="function">
    <text evidence="1 13">Catalyzes the conversion of hemimercaptal, formed from methylglyoxal and glutathione, to S-lactoylglutathione.</text>
</comment>
<dbReference type="InterPro" id="IPR010675">
    <property type="entry name" value="Bin3_C"/>
</dbReference>
<dbReference type="UniPathway" id="UPA00619">
    <property type="reaction ID" value="UER00675"/>
</dbReference>
<evidence type="ECO:0000256" key="10">
    <source>
        <dbReference type="PIRSR" id="PIRSR604361-1"/>
    </source>
</evidence>
<evidence type="ECO:0000256" key="6">
    <source>
        <dbReference type="ARBA" id="ARBA00022737"/>
    </source>
</evidence>
<dbReference type="EMBL" id="RCHU01000224">
    <property type="protein sequence ID" value="TKS10734.1"/>
    <property type="molecule type" value="Genomic_DNA"/>
</dbReference>
<dbReference type="InterPro" id="IPR004361">
    <property type="entry name" value="Glyoxalase_1"/>
</dbReference>
<feature type="active site" description="Proton donor/acceptor" evidence="10">
    <location>
        <position position="211"/>
    </location>
</feature>
<keyword evidence="12" id="KW-0949">S-adenosyl-L-methionine</keyword>
<dbReference type="PROSITE" id="PS51819">
    <property type="entry name" value="VOC"/>
    <property type="match status" value="2"/>
</dbReference>
<comment type="cofactor">
    <cofactor evidence="11">
        <name>Zn(2+)</name>
        <dbReference type="ChEBI" id="CHEBI:29105"/>
    </cofactor>
    <text evidence="11">Binds 1 zinc ion per subunit. In the homodimer, two zinc ions are bound between subunits.</text>
</comment>
<reference evidence="17" key="1">
    <citation type="submission" date="2018-10" db="EMBL/GenBank/DDBJ databases">
        <title>Population genomic analysis revealed the cold adaptation of white poplar.</title>
        <authorList>
            <person name="Liu Y.-J."/>
        </authorList>
    </citation>
    <scope>NUCLEOTIDE SEQUENCE [LARGE SCALE GENOMIC DNA]</scope>
    <source>
        <strain evidence="17">PAL-ZL1</strain>
    </source>
</reference>
<dbReference type="InterPro" id="IPR037523">
    <property type="entry name" value="VOC_core"/>
</dbReference>
<evidence type="ECO:0000256" key="7">
    <source>
        <dbReference type="ARBA" id="ARBA00023239"/>
    </source>
</evidence>
<dbReference type="Pfam" id="PF06325">
    <property type="entry name" value="PrmA"/>
    <property type="match status" value="1"/>
</dbReference>
<feature type="binding site" evidence="11">
    <location>
        <position position="211"/>
    </location>
    <ligand>
        <name>Zn(2+)</name>
        <dbReference type="ChEBI" id="CHEBI:29105"/>
        <note>ligand shared between dimeric partners</note>
    </ligand>
</feature>
<evidence type="ECO:0000256" key="5">
    <source>
        <dbReference type="ARBA" id="ARBA00022723"/>
    </source>
</evidence>
<dbReference type="EC" id="4.4.1.5" evidence="4 13"/>
<dbReference type="PROSITE" id="PS00935">
    <property type="entry name" value="GLYOXALASE_I_2"/>
    <property type="match status" value="1"/>
</dbReference>
<comment type="caution">
    <text evidence="17">The sequence shown here is derived from an EMBL/GenBank/DDBJ whole genome shotgun (WGS) entry which is preliminary data.</text>
</comment>
<proteinExistence type="inferred from homology"/>
<evidence type="ECO:0000259" key="16">
    <source>
        <dbReference type="PROSITE" id="PS51819"/>
    </source>
</evidence>
<keyword evidence="11 13" id="KW-0862">Zinc</keyword>
<comment type="pathway">
    <text evidence="2 13">Secondary metabolite metabolism; methylglyoxal degradation; (R)-lactate from methylglyoxal: step 1/2.</text>
</comment>
<dbReference type="PROSITE" id="PS51515">
    <property type="entry name" value="BIN3_SAM"/>
    <property type="match status" value="1"/>
</dbReference>
<evidence type="ECO:0000256" key="12">
    <source>
        <dbReference type="PROSITE-ProRule" id="PRU00848"/>
    </source>
</evidence>
<dbReference type="GO" id="GO:0046872">
    <property type="term" value="F:metal ion binding"/>
    <property type="evidence" value="ECO:0007669"/>
    <property type="project" value="UniProtKB-UniRule"/>
</dbReference>
<accession>A0A4U5QJ83</accession>
<dbReference type="Gene3D" id="3.10.180.10">
    <property type="entry name" value="2,3-Dihydroxybiphenyl 1,2-Dioxygenase, domain 1"/>
    <property type="match status" value="2"/>
</dbReference>
<sequence>MASSTIRPSSASSLFRLCNTTNTCAASLVSLNPSSRRFPYLASAVPQSHFFGLRTSSKIWRGESRSITAGNMAQSSTAASLLEWVKKDKRRMLHVVYRVGDLDRTIKFYTECLGMKLLRKRDIPEERYANAFLGYGPEDSHFVIELTYNYGVDSYDIGTGFGHFGIAVEDVAKTVELIKAKGGKVTREPGPVKGGSTVIAFIEDPDGYKFELLERGPTPEPLCQVMLRVGDLDRSINFYEKAFGMELLRKRDNPEYKYTIAMMGYGPEDKNAVLELTYNYGVTEYDKGNAYAQIAIGTDDVYKTAEAVKLFGGKVTREPGPLPGISTKITACLDPDGWKTVFVDNIDFLKELDDPITVATLKIESALKMTEEKENKTGIMERKQKRKQNDRNKKNPENQNNHNQDQDQKNAVKEDKEKKSEGKTTKQEVTSEDNNKKKHKIVFPFGNYRNYYGYRINEVDGDPRLKVFERDWFQGKDCLDIGCNSGILTIQIARKFHCKSILGIDIDSDRVSDAYWHLRKFARTENVEKNSTKVTRLDVKNKVNGAKHSASASSVETKEDSSSSSKGDLLDVVSFRQENFVQSQRPLEKQYDTILCLSVTKWIHLNWGDDGLITLFSKIWRLLHPGGILVLEPQPWQSYEKNRRVSETTAMNYRTIMFRPESFREILLDKIGFRRAEDITDGLSGSKAGFDRPIFVYHK</sequence>
<dbReference type="Pfam" id="PF06859">
    <property type="entry name" value="Bin3"/>
    <property type="match status" value="1"/>
</dbReference>
<feature type="compositionally biased region" description="Basic and acidic residues" evidence="14">
    <location>
        <begin position="404"/>
        <end position="426"/>
    </location>
</feature>
<dbReference type="InterPro" id="IPR029068">
    <property type="entry name" value="Glyas_Bleomycin-R_OHBP_Dase"/>
</dbReference>
<evidence type="ECO:0000259" key="15">
    <source>
        <dbReference type="PROSITE" id="PS51515"/>
    </source>
</evidence>
<evidence type="ECO:0000313" key="17">
    <source>
        <dbReference type="EMBL" id="TKS10734.1"/>
    </source>
</evidence>
<name>A0A4U5QJ83_POPAL</name>
<dbReference type="PROSITE" id="PS00934">
    <property type="entry name" value="GLYOXALASE_I_1"/>
    <property type="match status" value="2"/>
</dbReference>
<dbReference type="GO" id="GO:0004462">
    <property type="term" value="F:lactoylglutathione lyase activity"/>
    <property type="evidence" value="ECO:0007669"/>
    <property type="project" value="UniProtKB-UniRule"/>
</dbReference>
<feature type="domain" description="VOC" evidence="16">
    <location>
        <begin position="221"/>
        <end position="345"/>
    </location>
</feature>
<dbReference type="CDD" id="cd02440">
    <property type="entry name" value="AdoMet_MTases"/>
    <property type="match status" value="1"/>
</dbReference>
<feature type="binding site" evidence="11">
    <location>
        <position position="145"/>
    </location>
    <ligand>
        <name>Zn(2+)</name>
        <dbReference type="ChEBI" id="CHEBI:29105"/>
        <note>ligand shared between dimeric partners</note>
    </ligand>
</feature>
<feature type="binding site" evidence="11">
    <location>
        <position position="163"/>
    </location>
    <ligand>
        <name>Zn(2+)</name>
        <dbReference type="ChEBI" id="CHEBI:29105"/>
        <note>ligand shared between dimeric partners</note>
    </ligand>
</feature>
<dbReference type="InterPro" id="IPR029063">
    <property type="entry name" value="SAM-dependent_MTases_sf"/>
</dbReference>
<dbReference type="SUPFAM" id="SSF53335">
    <property type="entry name" value="S-adenosyl-L-methionine-dependent methyltransferases"/>
    <property type="match status" value="1"/>
</dbReference>
<evidence type="ECO:0000256" key="1">
    <source>
        <dbReference type="ARBA" id="ARBA00003610"/>
    </source>
</evidence>
<dbReference type="GO" id="GO:0008168">
    <property type="term" value="F:methyltransferase activity"/>
    <property type="evidence" value="ECO:0007669"/>
    <property type="project" value="InterPro"/>
</dbReference>
<gene>
    <name evidence="17" type="ORF">D5086_0000080700</name>
</gene>